<organism evidence="1 2">
    <name type="scientific">Brachybacterium fresconis</name>
    <dbReference type="NCBI Taxonomy" id="173363"/>
    <lineage>
        <taxon>Bacteria</taxon>
        <taxon>Bacillati</taxon>
        <taxon>Actinomycetota</taxon>
        <taxon>Actinomycetes</taxon>
        <taxon>Micrococcales</taxon>
        <taxon>Dermabacteraceae</taxon>
        <taxon>Brachybacterium</taxon>
    </lineage>
</organism>
<protein>
    <recommendedName>
        <fullName evidence="3">Polyketide cyclase</fullName>
    </recommendedName>
</protein>
<dbReference type="InterPro" id="IPR023393">
    <property type="entry name" value="START-like_dom_sf"/>
</dbReference>
<gene>
    <name evidence="1" type="ORF">JOF44_002183</name>
</gene>
<reference evidence="1 2" key="1">
    <citation type="submission" date="2021-03" db="EMBL/GenBank/DDBJ databases">
        <title>Sequencing the genomes of 1000 actinobacteria strains.</title>
        <authorList>
            <person name="Klenk H.-P."/>
        </authorList>
    </citation>
    <scope>NUCLEOTIDE SEQUENCE [LARGE SCALE GENOMIC DNA]</scope>
    <source>
        <strain evidence="1 2">DSM 14564</strain>
    </source>
</reference>
<dbReference type="SUPFAM" id="SSF55961">
    <property type="entry name" value="Bet v1-like"/>
    <property type="match status" value="1"/>
</dbReference>
<comment type="caution">
    <text evidence="1">The sequence shown here is derived from an EMBL/GenBank/DDBJ whole genome shotgun (WGS) entry which is preliminary data.</text>
</comment>
<evidence type="ECO:0008006" key="3">
    <source>
        <dbReference type="Google" id="ProtNLM"/>
    </source>
</evidence>
<dbReference type="Gene3D" id="3.30.530.20">
    <property type="match status" value="1"/>
</dbReference>
<sequence>MTDDATDPATGEVPDEIARSIHIAATAETVFGIIQEPGWFINDGEYREHEITRDGPVTRVVDEVHGSFQIAVEVHEAPNRVAFRWLAGGIGEIADAPNNTVEFIIDPAGPTKADGVQLTVRERGFARLSLDAEVRRRNYEENSKGWEEELEVARALAEKGR</sequence>
<proteinExistence type="predicted"/>
<dbReference type="Proteomes" id="UP000698222">
    <property type="component" value="Unassembled WGS sequence"/>
</dbReference>
<keyword evidence="2" id="KW-1185">Reference proteome</keyword>
<name>A0ABS4YLB1_9MICO</name>
<evidence type="ECO:0000313" key="1">
    <source>
        <dbReference type="EMBL" id="MBP2409280.1"/>
    </source>
</evidence>
<dbReference type="RefSeq" id="WP_209890973.1">
    <property type="nucleotide sequence ID" value="NZ_BAAAJV010000018.1"/>
</dbReference>
<evidence type="ECO:0000313" key="2">
    <source>
        <dbReference type="Proteomes" id="UP000698222"/>
    </source>
</evidence>
<accession>A0ABS4YLB1</accession>
<dbReference type="EMBL" id="JAGIOC010000001">
    <property type="protein sequence ID" value="MBP2409280.1"/>
    <property type="molecule type" value="Genomic_DNA"/>
</dbReference>